<evidence type="ECO:0000256" key="1">
    <source>
        <dbReference type="SAM" id="Phobius"/>
    </source>
</evidence>
<name>A0AB74UIN4_9VIRU</name>
<keyword evidence="1" id="KW-1133">Transmembrane helix</keyword>
<proteinExistence type="predicted"/>
<dbReference type="EMBL" id="PQ287320">
    <property type="protein sequence ID" value="XHV10772.1"/>
    <property type="molecule type" value="Genomic_DNA"/>
</dbReference>
<gene>
    <name evidence="2" type="ORF">BL57_300</name>
</gene>
<accession>A0AB74UIN4</accession>
<keyword evidence="1" id="KW-0812">Transmembrane</keyword>
<organism evidence="2">
    <name type="scientific">Caulobacter phage BL57</name>
    <dbReference type="NCBI Taxonomy" id="3348355"/>
    <lineage>
        <taxon>Viruses</taxon>
    </lineage>
</organism>
<sequence>MRGVEVNESYVTDQRSFDGQLAGKYGVASGGPDLTREQIRQMKREDNRRFLALTLLGSIFLFSLTWVFSDLLNLGDKLNLPF</sequence>
<evidence type="ECO:0000313" key="2">
    <source>
        <dbReference type="EMBL" id="XHV10772.1"/>
    </source>
</evidence>
<keyword evidence="1" id="KW-0472">Membrane</keyword>
<protein>
    <submittedName>
        <fullName evidence="2">Uncharacterized protein</fullName>
    </submittedName>
</protein>
<feature type="transmembrane region" description="Helical" evidence="1">
    <location>
        <begin position="50"/>
        <end position="69"/>
    </location>
</feature>
<reference evidence="2" key="1">
    <citation type="submission" date="2024-10" db="EMBL/GenBank/DDBJ databases">
        <title>Genetic diversity among independent isolates of the Dolichocephalovirinae subfamily.</title>
        <authorList>
            <person name="Ely B."/>
            <person name="Thomas Q."/>
            <person name="Mohammadi T."/>
        </authorList>
    </citation>
    <scope>NUCLEOTIDE SEQUENCE</scope>
</reference>